<evidence type="ECO:0000313" key="1">
    <source>
        <dbReference type="EMBL" id="RDY00994.1"/>
    </source>
</evidence>
<dbReference type="Proteomes" id="UP000257109">
    <property type="component" value="Unassembled WGS sequence"/>
</dbReference>
<reference evidence="1" key="1">
    <citation type="submission" date="2018-05" db="EMBL/GenBank/DDBJ databases">
        <title>Draft genome of Mucuna pruriens seed.</title>
        <authorList>
            <person name="Nnadi N.E."/>
            <person name="Vos R."/>
            <person name="Hasami M.H."/>
            <person name="Devisetty U.K."/>
            <person name="Aguiy J.C."/>
        </authorList>
    </citation>
    <scope>NUCLEOTIDE SEQUENCE [LARGE SCALE GENOMIC DNA]</scope>
    <source>
        <strain evidence="1">JCA_2017</strain>
    </source>
</reference>
<proteinExistence type="predicted"/>
<feature type="non-terminal residue" evidence="1">
    <location>
        <position position="1"/>
    </location>
</feature>
<protein>
    <submittedName>
        <fullName evidence="1">Uncharacterized protein</fullName>
    </submittedName>
</protein>
<gene>
    <name evidence="1" type="ORF">CR513_15751</name>
</gene>
<keyword evidence="2" id="KW-1185">Reference proteome</keyword>
<comment type="caution">
    <text evidence="1">The sequence shown here is derived from an EMBL/GenBank/DDBJ whole genome shotgun (WGS) entry which is preliminary data.</text>
</comment>
<accession>A0A371HE66</accession>
<dbReference type="AlphaFoldDB" id="A0A371HE66"/>
<sequence>MTTHLFHCKRRMTYPIEDFKWSWIKTMSKPYLEEASEKILCWYPKWNEQENVIIKCGGFPNVSLNEDPRRHQLQPRVGP</sequence>
<dbReference type="EMBL" id="QJKJ01002865">
    <property type="protein sequence ID" value="RDY00994.1"/>
    <property type="molecule type" value="Genomic_DNA"/>
</dbReference>
<evidence type="ECO:0000313" key="2">
    <source>
        <dbReference type="Proteomes" id="UP000257109"/>
    </source>
</evidence>
<name>A0A371HE66_MUCPR</name>
<organism evidence="1 2">
    <name type="scientific">Mucuna pruriens</name>
    <name type="common">Velvet bean</name>
    <name type="synonym">Dolichos pruriens</name>
    <dbReference type="NCBI Taxonomy" id="157652"/>
    <lineage>
        <taxon>Eukaryota</taxon>
        <taxon>Viridiplantae</taxon>
        <taxon>Streptophyta</taxon>
        <taxon>Embryophyta</taxon>
        <taxon>Tracheophyta</taxon>
        <taxon>Spermatophyta</taxon>
        <taxon>Magnoliopsida</taxon>
        <taxon>eudicotyledons</taxon>
        <taxon>Gunneridae</taxon>
        <taxon>Pentapetalae</taxon>
        <taxon>rosids</taxon>
        <taxon>fabids</taxon>
        <taxon>Fabales</taxon>
        <taxon>Fabaceae</taxon>
        <taxon>Papilionoideae</taxon>
        <taxon>50 kb inversion clade</taxon>
        <taxon>NPAAA clade</taxon>
        <taxon>indigoferoid/millettioid clade</taxon>
        <taxon>Phaseoleae</taxon>
        <taxon>Mucuna</taxon>
    </lineage>
</organism>